<proteinExistence type="predicted"/>
<protein>
    <submittedName>
        <fullName evidence="2">Uncharacterized protein</fullName>
    </submittedName>
</protein>
<gene>
    <name evidence="2" type="ORF">METZ01_LOCUS135475</name>
</gene>
<evidence type="ECO:0000256" key="1">
    <source>
        <dbReference type="SAM" id="MobiDB-lite"/>
    </source>
</evidence>
<name>A0A381Z126_9ZZZZ</name>
<sequence length="144" mass="15869">MANPDVEKLPDAFAVTNTNGTSGFSKVKYPLEGGIYTFSPTKSYEEEVDPDTTVLDEITDLANAGKCLAFAESKNHGLTVHYKWDKNVKVIGIINKGNVKILIAESKMILKHWKQGVGKPSAPMSEAKAHAKKQRLARQQRAKK</sequence>
<evidence type="ECO:0000313" key="2">
    <source>
        <dbReference type="EMBL" id="SVA82621.1"/>
    </source>
</evidence>
<feature type="compositionally biased region" description="Basic residues" evidence="1">
    <location>
        <begin position="130"/>
        <end position="144"/>
    </location>
</feature>
<organism evidence="2">
    <name type="scientific">marine metagenome</name>
    <dbReference type="NCBI Taxonomy" id="408172"/>
    <lineage>
        <taxon>unclassified sequences</taxon>
        <taxon>metagenomes</taxon>
        <taxon>ecological metagenomes</taxon>
    </lineage>
</organism>
<accession>A0A381Z126</accession>
<dbReference type="EMBL" id="UINC01019504">
    <property type="protein sequence ID" value="SVA82621.1"/>
    <property type="molecule type" value="Genomic_DNA"/>
</dbReference>
<feature type="region of interest" description="Disordered" evidence="1">
    <location>
        <begin position="117"/>
        <end position="144"/>
    </location>
</feature>
<dbReference type="AlphaFoldDB" id="A0A381Z126"/>
<reference evidence="2" key="1">
    <citation type="submission" date="2018-05" db="EMBL/GenBank/DDBJ databases">
        <authorList>
            <person name="Lanie J.A."/>
            <person name="Ng W.-L."/>
            <person name="Kazmierczak K.M."/>
            <person name="Andrzejewski T.M."/>
            <person name="Davidsen T.M."/>
            <person name="Wayne K.J."/>
            <person name="Tettelin H."/>
            <person name="Glass J.I."/>
            <person name="Rusch D."/>
            <person name="Podicherti R."/>
            <person name="Tsui H.-C.T."/>
            <person name="Winkler M.E."/>
        </authorList>
    </citation>
    <scope>NUCLEOTIDE SEQUENCE</scope>
</reference>